<keyword evidence="2" id="KW-0645">Protease</keyword>
<feature type="signal peptide" evidence="1">
    <location>
        <begin position="1"/>
        <end position="23"/>
    </location>
</feature>
<evidence type="ECO:0000256" key="1">
    <source>
        <dbReference type="SAM" id="SignalP"/>
    </source>
</evidence>
<feature type="non-terminal residue" evidence="2">
    <location>
        <position position="65"/>
    </location>
</feature>
<sequence length="65" mass="6781">MKKHLIHFLLVAVLSICSAAAFAQTTVKGQLVDSETGEPLVGAAVMVEGTSQGTVTDIDGYFKQG</sequence>
<dbReference type="InterPro" id="IPR008969">
    <property type="entry name" value="CarboxyPept-like_regulatory"/>
</dbReference>
<accession>A0AAX4Y2X3</accession>
<evidence type="ECO:0000313" key="3">
    <source>
        <dbReference type="Proteomes" id="UP001221924"/>
    </source>
</evidence>
<proteinExistence type="predicted"/>
<keyword evidence="2" id="KW-0378">Hydrolase</keyword>
<feature type="chain" id="PRO_5043881475" evidence="1">
    <location>
        <begin position="24"/>
        <end position="65"/>
    </location>
</feature>
<name>A0AAX4Y2X3_9BACE</name>
<keyword evidence="1" id="KW-0732">Signal</keyword>
<dbReference type="GO" id="GO:0004180">
    <property type="term" value="F:carboxypeptidase activity"/>
    <property type="evidence" value="ECO:0007669"/>
    <property type="project" value="UniProtKB-KW"/>
</dbReference>
<dbReference type="AlphaFoldDB" id="A0AAX4Y2X3"/>
<reference evidence="2" key="1">
    <citation type="submission" date="2023-03" db="EMBL/GenBank/DDBJ databases">
        <title>DFI Biobank Strains.</title>
        <authorList>
            <person name="Mostad J."/>
            <person name="Paddock L."/>
            <person name="Medina S."/>
            <person name="Waligurski E."/>
            <person name="Barat B."/>
            <person name="Smith R."/>
            <person name="Burgo V."/>
            <person name="Metcalfe C."/>
            <person name="Woodson C."/>
            <person name="Sundararajan A."/>
            <person name="Ramaswamy R."/>
            <person name="Lin H."/>
            <person name="Pamer E.G."/>
        </authorList>
    </citation>
    <scope>NUCLEOTIDE SEQUENCE</scope>
    <source>
        <strain evidence="2">DFI.9.5</strain>
    </source>
</reference>
<protein>
    <submittedName>
        <fullName evidence="2">Carboxypeptidase-like regulatory domain-containing protein</fullName>
    </submittedName>
</protein>
<keyword evidence="2" id="KW-0121">Carboxypeptidase</keyword>
<dbReference type="SUPFAM" id="SSF49464">
    <property type="entry name" value="Carboxypeptidase regulatory domain-like"/>
    <property type="match status" value="1"/>
</dbReference>
<dbReference type="RefSeq" id="WP_275203204.1">
    <property type="nucleotide sequence ID" value="NZ_JARFID010001062.1"/>
</dbReference>
<evidence type="ECO:0000313" key="2">
    <source>
        <dbReference type="EMBL" id="MDE8698332.1"/>
    </source>
</evidence>
<organism evidence="2 3">
    <name type="scientific">Bacteroides cellulosilyticus</name>
    <dbReference type="NCBI Taxonomy" id="246787"/>
    <lineage>
        <taxon>Bacteria</taxon>
        <taxon>Pseudomonadati</taxon>
        <taxon>Bacteroidota</taxon>
        <taxon>Bacteroidia</taxon>
        <taxon>Bacteroidales</taxon>
        <taxon>Bacteroidaceae</taxon>
        <taxon>Bacteroides</taxon>
    </lineage>
</organism>
<dbReference type="EMBL" id="JARFID010001062">
    <property type="protein sequence ID" value="MDE8698332.1"/>
    <property type="molecule type" value="Genomic_DNA"/>
</dbReference>
<comment type="caution">
    <text evidence="2">The sequence shown here is derived from an EMBL/GenBank/DDBJ whole genome shotgun (WGS) entry which is preliminary data.</text>
</comment>
<gene>
    <name evidence="2" type="ORF">PZH42_30920</name>
</gene>
<dbReference type="Pfam" id="PF13715">
    <property type="entry name" value="CarbopepD_reg_2"/>
    <property type="match status" value="1"/>
</dbReference>
<dbReference type="Proteomes" id="UP001221924">
    <property type="component" value="Unassembled WGS sequence"/>
</dbReference>
<dbReference type="Gene3D" id="2.60.40.1120">
    <property type="entry name" value="Carboxypeptidase-like, regulatory domain"/>
    <property type="match status" value="1"/>
</dbReference>